<keyword evidence="4" id="KW-1185">Reference proteome</keyword>
<accession>A0ABQ5DBY1</accession>
<organism evidence="3 4">
    <name type="scientific">Tanacetum coccineum</name>
    <dbReference type="NCBI Taxonomy" id="301880"/>
    <lineage>
        <taxon>Eukaryota</taxon>
        <taxon>Viridiplantae</taxon>
        <taxon>Streptophyta</taxon>
        <taxon>Embryophyta</taxon>
        <taxon>Tracheophyta</taxon>
        <taxon>Spermatophyta</taxon>
        <taxon>Magnoliopsida</taxon>
        <taxon>eudicotyledons</taxon>
        <taxon>Gunneridae</taxon>
        <taxon>Pentapetalae</taxon>
        <taxon>asterids</taxon>
        <taxon>campanulids</taxon>
        <taxon>Asterales</taxon>
        <taxon>Asteraceae</taxon>
        <taxon>Asteroideae</taxon>
        <taxon>Anthemideae</taxon>
        <taxon>Anthemidinae</taxon>
        <taxon>Tanacetum</taxon>
    </lineage>
</organism>
<feature type="region of interest" description="Disordered" evidence="1">
    <location>
        <begin position="1172"/>
        <end position="1230"/>
    </location>
</feature>
<feature type="compositionally biased region" description="Basic and acidic residues" evidence="1">
    <location>
        <begin position="761"/>
        <end position="773"/>
    </location>
</feature>
<evidence type="ECO:0000313" key="4">
    <source>
        <dbReference type="Proteomes" id="UP001151760"/>
    </source>
</evidence>
<comment type="caution">
    <text evidence="3">The sequence shown here is derived from an EMBL/GenBank/DDBJ whole genome shotgun (WGS) entry which is preliminary data.</text>
</comment>
<feature type="region of interest" description="Disordered" evidence="1">
    <location>
        <begin position="748"/>
        <end position="856"/>
    </location>
</feature>
<dbReference type="PANTHER" id="PTHR11439:SF483">
    <property type="entry name" value="PEPTIDE SYNTHASE GLIP-LIKE, PUTATIVE (AFU_ORTHOLOGUE AFUA_3G12920)-RELATED"/>
    <property type="match status" value="1"/>
</dbReference>
<dbReference type="Proteomes" id="UP001151760">
    <property type="component" value="Unassembled WGS sequence"/>
</dbReference>
<feature type="domain" description="Reverse transcriptase Ty1/copia-type" evidence="2">
    <location>
        <begin position="135"/>
        <end position="288"/>
    </location>
</feature>
<dbReference type="PANTHER" id="PTHR11439">
    <property type="entry name" value="GAG-POL-RELATED RETROTRANSPOSON"/>
    <property type="match status" value="1"/>
</dbReference>
<feature type="compositionally biased region" description="Basic residues" evidence="1">
    <location>
        <begin position="691"/>
        <end position="702"/>
    </location>
</feature>
<protein>
    <submittedName>
        <fullName evidence="3">Copia protein</fullName>
    </submittedName>
</protein>
<dbReference type="InterPro" id="IPR013103">
    <property type="entry name" value="RVT_2"/>
</dbReference>
<feature type="compositionally biased region" description="Basic residues" evidence="1">
    <location>
        <begin position="717"/>
        <end position="726"/>
    </location>
</feature>
<feature type="compositionally biased region" description="Acidic residues" evidence="1">
    <location>
        <begin position="804"/>
        <end position="840"/>
    </location>
</feature>
<name>A0ABQ5DBY1_9ASTR</name>
<reference evidence="3" key="1">
    <citation type="journal article" date="2022" name="Int. J. Mol. Sci.">
        <title>Draft Genome of Tanacetum Coccineum: Genomic Comparison of Closely Related Tanacetum-Family Plants.</title>
        <authorList>
            <person name="Yamashiro T."/>
            <person name="Shiraishi A."/>
            <person name="Nakayama K."/>
            <person name="Satake H."/>
        </authorList>
    </citation>
    <scope>NUCLEOTIDE SEQUENCE</scope>
</reference>
<proteinExistence type="predicted"/>
<feature type="compositionally biased region" description="Basic and acidic residues" evidence="1">
    <location>
        <begin position="1221"/>
        <end position="1230"/>
    </location>
</feature>
<feature type="region of interest" description="Disordered" evidence="1">
    <location>
        <begin position="977"/>
        <end position="1007"/>
    </location>
</feature>
<dbReference type="Pfam" id="PF07727">
    <property type="entry name" value="RVT_2"/>
    <property type="match status" value="1"/>
</dbReference>
<feature type="compositionally biased region" description="Low complexity" evidence="1">
    <location>
        <begin position="984"/>
        <end position="1007"/>
    </location>
</feature>
<evidence type="ECO:0000256" key="1">
    <source>
        <dbReference type="SAM" id="MobiDB-lite"/>
    </source>
</evidence>
<evidence type="ECO:0000313" key="3">
    <source>
        <dbReference type="EMBL" id="GJT36761.1"/>
    </source>
</evidence>
<gene>
    <name evidence="3" type="ORF">Tco_0936626</name>
</gene>
<feature type="region of interest" description="Disordered" evidence="1">
    <location>
        <begin position="691"/>
        <end position="735"/>
    </location>
</feature>
<evidence type="ECO:0000259" key="2">
    <source>
        <dbReference type="Pfam" id="PF07727"/>
    </source>
</evidence>
<dbReference type="EMBL" id="BQNB010015167">
    <property type="protein sequence ID" value="GJT36761.1"/>
    <property type="molecule type" value="Genomic_DNA"/>
</dbReference>
<feature type="compositionally biased region" description="Low complexity" evidence="1">
    <location>
        <begin position="1180"/>
        <end position="1198"/>
    </location>
</feature>
<reference evidence="3" key="2">
    <citation type="submission" date="2022-01" db="EMBL/GenBank/DDBJ databases">
        <authorList>
            <person name="Yamashiro T."/>
            <person name="Shiraishi A."/>
            <person name="Satake H."/>
            <person name="Nakayama K."/>
        </authorList>
    </citation>
    <scope>NUCLEOTIDE SEQUENCE</scope>
</reference>
<sequence>MISMGSSMKCNFSSILTSSNGMIRSSSDRHFFKFETWNVDITRKPYPLTSPSLLSWFGIYGHFSKGWTKDHPIANVIDDPSRSVSMRKQLQTDAMWCFFDAFLTSVEPKNFKQAMTEPSWIDAMQEKIHEFERIQVWELVPCLDKVLLIKLKWIYKVKTDEFGRVLKTKARLVTQGFRQEEGINFEESFAPVARIEAIHIFIANAAHKNMTIYQMDVKIAFLNGELKEEVYVSQPEGFVDKDNPSHVYKLKKVLYSLKQAPRVWYDMLSSFLISQHFSKGAVDPTLFIGKLATSYYCPEGIFINQSKYAFEIIKKYGMLTTDSVGTPLVEKSKLVEDLQGTQVDATLYRGMIGSLMYLTSSRPGLIHAVCLCARYQAKPSEKHLQARKIQLLDRKARYEKHVSGNVETSGRGNGRVMVVFVGYLINVLGLNINPVATQQIAHDNALVTPKKRLKIERCNARIEFSKPLKEETYQVTLDALKLSLCYLTFQITAEICSCLPNQDFAELTSEDDLLTFIKELGYSGNCEMLFTIRTDQMHQPWRTFAAIINRCISRKSTRLDRLKESRAQILWAMYNQKNVDYVALLWEDFMYQADNREISSARKEHMPYPRFTKVIINHFISKDNTISMRNRINLHTVRDDTLLGTLKFVSKTEDCQIYGVVIPNKMINDDIKLSKAYKTYLDYATGKVPPKKARKFKKHASPKLKTVPVSPKEPTQKGKRVKRPAKKATTVPTIGIVIRDTPDKLAAKGGADFESEVPDEQTDKPKDINEGTGEKPGVLDVSKDDSTNSEAESWGDSKDKGDDVNDEDDDDDDDNGDDDNSDDNDDGGNDDGGNEDDYEENPSFTMKDYEEEEHDEEYIFTLKKDKFDDEEKMYEEEDDDVVKELYGDLNITQGLRDTDMTNAEQGREDLQNASHKSGFVQEEDDGHITLTTIHDKTEGTMQSSVVSSNFTSKLLNLNNTDPDVNEIASLMNTLTVPPSPPLVNPSSHRTTTPQQQTPESTKTTTNPTTTLLEIPNFASLFRFKQRVSALETKLSELNQTSQFTKAISSILGIVDQYLASKMKEVVDVAVRLQSSKLKEEAEAKNQEFFNQVESTMRKLSRSRSTNQLQIYAVAASLSGFELKKTLIDKMETNKSINRSDIQNNLYNALVEAYNSDKDIITSYGDVVTLKRGSNSKESKSSSSSKGTQSQPKSSGKSTQAKEPEFEAADTAMQQDQGNESGHLDDQPDNEADPKHDWFWACFQSAQGLMQKLRREYHFEECYKVVNDRLDWHNPEGREYPFDLSKPLPLIEDRGRQVVHTDYFINNDIEYLKGGSSSSKYVTSTTRTRAANYDNIEGIEDMVPTL</sequence>